<keyword evidence="3" id="KW-1185">Reference proteome</keyword>
<evidence type="ECO:0000256" key="1">
    <source>
        <dbReference type="SAM" id="MobiDB-lite"/>
    </source>
</evidence>
<dbReference type="Proteomes" id="UP001163823">
    <property type="component" value="Chromosome 3"/>
</dbReference>
<gene>
    <name evidence="2" type="ORF">O6P43_005495</name>
</gene>
<accession>A0AAD7Q655</accession>
<dbReference type="EMBL" id="JARAOO010000003">
    <property type="protein sequence ID" value="KAJ7975596.1"/>
    <property type="molecule type" value="Genomic_DNA"/>
</dbReference>
<protein>
    <submittedName>
        <fullName evidence="2">Uncharacterized protein</fullName>
    </submittedName>
</protein>
<proteinExistence type="predicted"/>
<sequence>MASESEADKSSTKPETEADKSATMSESDSNESSTESESESVADESSTEYESESTESEADESPTESEAGELSTELESKADESSTESDEESSIESQSEAEEDDSTKSSIELLMKSDGEPDWKSFAEALKDIIYEDDEDCFNSIMNSLSYKPEVLPDEILSAIIKHSCSLKILCSVLDEETGIRVDVNGICSYTNKPFLYDLGDSEKVYLLLLHGASTNLRYKGMLPLNSALHNLSENFNTVLTDLSPEQSVFYMIIKLCMEYFESWPRSNRLHTVDLLALTTEGIEHEIYQYAKEGKVIELAALLLVAREKVMSPSLLENVSNFPCPPECKTLRQYITSEIASLTALLTRLMHEIGSDAFLQTCNDKLVRMEAMLLLLEIFERTGDSITAYIEHLKMNSLNYDYNARFREIAWIIQEAGFSINYANFDINEPNRFKRWDNERKEVILETVKDKSMDIRLPDCMKSCDLHPCSNKWQELWHATHKQEGKVLNVKKVQLNYTLYEYFKHLRNRRLSAHSYHTFPCLKSSTGSGFVTRVQAPALGKYSPCKHFASIALAMQRRVRLP</sequence>
<dbReference type="AlphaFoldDB" id="A0AAD7Q655"/>
<feature type="region of interest" description="Disordered" evidence="1">
    <location>
        <begin position="1"/>
        <end position="104"/>
    </location>
</feature>
<feature type="compositionally biased region" description="Basic and acidic residues" evidence="1">
    <location>
        <begin position="1"/>
        <end position="20"/>
    </location>
</feature>
<reference evidence="2" key="1">
    <citation type="journal article" date="2023" name="Science">
        <title>Elucidation of the pathway for biosynthesis of saponin adjuvants from the soapbark tree.</title>
        <authorList>
            <person name="Reed J."/>
            <person name="Orme A."/>
            <person name="El-Demerdash A."/>
            <person name="Owen C."/>
            <person name="Martin L.B.B."/>
            <person name="Misra R.C."/>
            <person name="Kikuchi S."/>
            <person name="Rejzek M."/>
            <person name="Martin A.C."/>
            <person name="Harkess A."/>
            <person name="Leebens-Mack J."/>
            <person name="Louveau T."/>
            <person name="Stephenson M.J."/>
            <person name="Osbourn A."/>
        </authorList>
    </citation>
    <scope>NUCLEOTIDE SEQUENCE</scope>
    <source>
        <strain evidence="2">S10</strain>
    </source>
</reference>
<evidence type="ECO:0000313" key="2">
    <source>
        <dbReference type="EMBL" id="KAJ7975596.1"/>
    </source>
</evidence>
<feature type="compositionally biased region" description="Acidic residues" evidence="1">
    <location>
        <begin position="81"/>
        <end position="101"/>
    </location>
</feature>
<evidence type="ECO:0000313" key="3">
    <source>
        <dbReference type="Proteomes" id="UP001163823"/>
    </source>
</evidence>
<feature type="compositionally biased region" description="Low complexity" evidence="1">
    <location>
        <begin position="21"/>
        <end position="33"/>
    </location>
</feature>
<comment type="caution">
    <text evidence="2">The sequence shown here is derived from an EMBL/GenBank/DDBJ whole genome shotgun (WGS) entry which is preliminary data.</text>
</comment>
<organism evidence="2 3">
    <name type="scientific">Quillaja saponaria</name>
    <name type="common">Soap bark tree</name>
    <dbReference type="NCBI Taxonomy" id="32244"/>
    <lineage>
        <taxon>Eukaryota</taxon>
        <taxon>Viridiplantae</taxon>
        <taxon>Streptophyta</taxon>
        <taxon>Embryophyta</taxon>
        <taxon>Tracheophyta</taxon>
        <taxon>Spermatophyta</taxon>
        <taxon>Magnoliopsida</taxon>
        <taxon>eudicotyledons</taxon>
        <taxon>Gunneridae</taxon>
        <taxon>Pentapetalae</taxon>
        <taxon>rosids</taxon>
        <taxon>fabids</taxon>
        <taxon>Fabales</taxon>
        <taxon>Quillajaceae</taxon>
        <taxon>Quillaja</taxon>
    </lineage>
</organism>
<name>A0AAD7Q655_QUISA</name>
<feature type="compositionally biased region" description="Acidic residues" evidence="1">
    <location>
        <begin position="34"/>
        <end position="67"/>
    </location>
</feature>